<dbReference type="GeneID" id="87830392"/>
<accession>A0AAN6Z1E6</accession>
<dbReference type="AlphaFoldDB" id="A0AAN6Z1E6"/>
<dbReference type="RefSeq" id="XP_062644215.1">
    <property type="nucleotide sequence ID" value="XM_062793623.1"/>
</dbReference>
<feature type="compositionally biased region" description="Polar residues" evidence="1">
    <location>
        <begin position="12"/>
        <end position="22"/>
    </location>
</feature>
<evidence type="ECO:0000256" key="1">
    <source>
        <dbReference type="SAM" id="MobiDB-lite"/>
    </source>
</evidence>
<evidence type="ECO:0000313" key="3">
    <source>
        <dbReference type="Proteomes" id="UP001302602"/>
    </source>
</evidence>
<proteinExistence type="predicted"/>
<dbReference type="Proteomes" id="UP001302602">
    <property type="component" value="Unassembled WGS sequence"/>
</dbReference>
<evidence type="ECO:0000313" key="2">
    <source>
        <dbReference type="EMBL" id="KAK4120444.1"/>
    </source>
</evidence>
<dbReference type="EMBL" id="MU853238">
    <property type="protein sequence ID" value="KAK4120444.1"/>
    <property type="molecule type" value="Genomic_DNA"/>
</dbReference>
<reference evidence="2" key="1">
    <citation type="journal article" date="2023" name="Mol. Phylogenet. Evol.">
        <title>Genome-scale phylogeny and comparative genomics of the fungal order Sordariales.</title>
        <authorList>
            <person name="Hensen N."/>
            <person name="Bonometti L."/>
            <person name="Westerberg I."/>
            <person name="Brannstrom I.O."/>
            <person name="Guillou S."/>
            <person name="Cros-Aarteil S."/>
            <person name="Calhoun S."/>
            <person name="Haridas S."/>
            <person name="Kuo A."/>
            <person name="Mondo S."/>
            <person name="Pangilinan J."/>
            <person name="Riley R."/>
            <person name="LaButti K."/>
            <person name="Andreopoulos B."/>
            <person name="Lipzen A."/>
            <person name="Chen C."/>
            <person name="Yan M."/>
            <person name="Daum C."/>
            <person name="Ng V."/>
            <person name="Clum A."/>
            <person name="Steindorff A."/>
            <person name="Ohm R.A."/>
            <person name="Martin F."/>
            <person name="Silar P."/>
            <person name="Natvig D.O."/>
            <person name="Lalanne C."/>
            <person name="Gautier V."/>
            <person name="Ament-Velasquez S.L."/>
            <person name="Kruys A."/>
            <person name="Hutchinson M.I."/>
            <person name="Powell A.J."/>
            <person name="Barry K."/>
            <person name="Miller A.N."/>
            <person name="Grigoriev I.V."/>
            <person name="Debuchy R."/>
            <person name="Gladieux P."/>
            <person name="Hiltunen Thoren M."/>
            <person name="Johannesson H."/>
        </authorList>
    </citation>
    <scope>NUCLEOTIDE SEQUENCE</scope>
    <source>
        <strain evidence="2">CBS 731.68</strain>
    </source>
</reference>
<reference evidence="2" key="2">
    <citation type="submission" date="2023-05" db="EMBL/GenBank/DDBJ databases">
        <authorList>
            <consortium name="Lawrence Berkeley National Laboratory"/>
            <person name="Steindorff A."/>
            <person name="Hensen N."/>
            <person name="Bonometti L."/>
            <person name="Westerberg I."/>
            <person name="Brannstrom I.O."/>
            <person name="Guillou S."/>
            <person name="Cros-Aarteil S."/>
            <person name="Calhoun S."/>
            <person name="Haridas S."/>
            <person name="Kuo A."/>
            <person name="Mondo S."/>
            <person name="Pangilinan J."/>
            <person name="Riley R."/>
            <person name="Labutti K."/>
            <person name="Andreopoulos B."/>
            <person name="Lipzen A."/>
            <person name="Chen C."/>
            <person name="Yanf M."/>
            <person name="Daum C."/>
            <person name="Ng V."/>
            <person name="Clum A."/>
            <person name="Ohm R."/>
            <person name="Martin F."/>
            <person name="Silar P."/>
            <person name="Natvig D."/>
            <person name="Lalanne C."/>
            <person name="Gautier V."/>
            <person name="Ament-Velasquez S.L."/>
            <person name="Kruys A."/>
            <person name="Hutchinson M.I."/>
            <person name="Powell A.J."/>
            <person name="Barry K."/>
            <person name="Miller A.N."/>
            <person name="Grigoriev I.V."/>
            <person name="Debuchy R."/>
            <person name="Gladieux P."/>
            <person name="Thoren M.H."/>
            <person name="Johannesson H."/>
        </authorList>
    </citation>
    <scope>NUCLEOTIDE SEQUENCE</scope>
    <source>
        <strain evidence="2">CBS 731.68</strain>
    </source>
</reference>
<gene>
    <name evidence="2" type="ORF">N657DRAFT_648940</name>
</gene>
<sequence>MAGRNSYHRESSSTPGWNSTTPGAKRCLFGRSAHVEGLFGGIQWVREAELYMGAANGKREP</sequence>
<protein>
    <submittedName>
        <fullName evidence="2">Uncharacterized protein</fullName>
    </submittedName>
</protein>
<keyword evidence="3" id="KW-1185">Reference proteome</keyword>
<organism evidence="2 3">
    <name type="scientific">Parathielavia appendiculata</name>
    <dbReference type="NCBI Taxonomy" id="2587402"/>
    <lineage>
        <taxon>Eukaryota</taxon>
        <taxon>Fungi</taxon>
        <taxon>Dikarya</taxon>
        <taxon>Ascomycota</taxon>
        <taxon>Pezizomycotina</taxon>
        <taxon>Sordariomycetes</taxon>
        <taxon>Sordariomycetidae</taxon>
        <taxon>Sordariales</taxon>
        <taxon>Chaetomiaceae</taxon>
        <taxon>Parathielavia</taxon>
    </lineage>
</organism>
<name>A0AAN6Z1E6_9PEZI</name>
<feature type="region of interest" description="Disordered" evidence="1">
    <location>
        <begin position="1"/>
        <end position="23"/>
    </location>
</feature>
<comment type="caution">
    <text evidence="2">The sequence shown here is derived from an EMBL/GenBank/DDBJ whole genome shotgun (WGS) entry which is preliminary data.</text>
</comment>